<feature type="region of interest" description="Disordered" evidence="1">
    <location>
        <begin position="212"/>
        <end position="278"/>
    </location>
</feature>
<evidence type="ECO:0000313" key="3">
    <source>
        <dbReference type="Proteomes" id="UP001557470"/>
    </source>
</evidence>
<dbReference type="PANTHER" id="PTHR21520">
    <property type="entry name" value="GLUTAMATE-RICH PROTEIN 2"/>
    <property type="match status" value="1"/>
</dbReference>
<dbReference type="PANTHER" id="PTHR21520:SF2">
    <property type="entry name" value="GLUTAMATE-RICH PROTEIN 2"/>
    <property type="match status" value="1"/>
</dbReference>
<reference evidence="2 3" key="1">
    <citation type="submission" date="2024-06" db="EMBL/GenBank/DDBJ databases">
        <authorList>
            <person name="Pan Q."/>
            <person name="Wen M."/>
            <person name="Jouanno E."/>
            <person name="Zahm M."/>
            <person name="Klopp C."/>
            <person name="Cabau C."/>
            <person name="Louis A."/>
            <person name="Berthelot C."/>
            <person name="Parey E."/>
            <person name="Roest Crollius H."/>
            <person name="Montfort J."/>
            <person name="Robinson-Rechavi M."/>
            <person name="Bouchez O."/>
            <person name="Lampietro C."/>
            <person name="Lopez Roques C."/>
            <person name="Donnadieu C."/>
            <person name="Postlethwait J."/>
            <person name="Bobe J."/>
            <person name="Verreycken H."/>
            <person name="Guiguen Y."/>
        </authorList>
    </citation>
    <scope>NUCLEOTIDE SEQUENCE [LARGE SCALE GENOMIC DNA]</scope>
    <source>
        <strain evidence="2">Up_M1</strain>
        <tissue evidence="2">Testis</tissue>
    </source>
</reference>
<dbReference type="EMBL" id="JAGEUA010000009">
    <property type="protein sequence ID" value="KAL0966391.1"/>
    <property type="molecule type" value="Genomic_DNA"/>
</dbReference>
<feature type="compositionally biased region" description="Pro residues" evidence="1">
    <location>
        <begin position="118"/>
        <end position="128"/>
    </location>
</feature>
<name>A0ABD0W701_UMBPY</name>
<proteinExistence type="predicted"/>
<feature type="compositionally biased region" description="Basic and acidic residues" evidence="1">
    <location>
        <begin position="12"/>
        <end position="26"/>
    </location>
</feature>
<dbReference type="AlphaFoldDB" id="A0ABD0W701"/>
<sequence length="278" mass="30376">MSRLECYGKSSELPRKQVETHTRKEAVVTNPTNATPRWSLPAQSVSRSVKDSSAGRSEVLCADDVNNSVGLASPPVVLGHDFKMKDTRKSQPSTSTGTGGRLDVQPLARSAPGLVDVPPLPEPLPSPEPGGEEEQTNNHEENDTEEEDEGRQRAPLELMAEFLKSVMDKDFVLAMKLCQMILIFEPKNAEAREFIPLIQEKLQSDQEGIISQVEDVNDGEGNGSDISEKYDSEDSESDDGSDQSSESTTSDSSTSSDEEEENKLRKSLKPCSPCHITP</sequence>
<feature type="compositionally biased region" description="Basic and acidic residues" evidence="1">
    <location>
        <begin position="80"/>
        <end position="89"/>
    </location>
</feature>
<gene>
    <name evidence="2" type="ORF">UPYG_G00294750</name>
</gene>
<comment type="caution">
    <text evidence="2">The sequence shown here is derived from an EMBL/GenBank/DDBJ whole genome shotgun (WGS) entry which is preliminary data.</text>
</comment>
<feature type="compositionally biased region" description="Polar residues" evidence="1">
    <location>
        <begin position="29"/>
        <end position="47"/>
    </location>
</feature>
<keyword evidence="3" id="KW-1185">Reference proteome</keyword>
<dbReference type="Proteomes" id="UP001557470">
    <property type="component" value="Unassembled WGS sequence"/>
</dbReference>
<feature type="compositionally biased region" description="Low complexity" evidence="1">
    <location>
        <begin position="242"/>
        <end position="255"/>
    </location>
</feature>
<evidence type="ECO:0000313" key="2">
    <source>
        <dbReference type="EMBL" id="KAL0966391.1"/>
    </source>
</evidence>
<evidence type="ECO:0008006" key="4">
    <source>
        <dbReference type="Google" id="ProtNLM"/>
    </source>
</evidence>
<evidence type="ECO:0000256" key="1">
    <source>
        <dbReference type="SAM" id="MobiDB-lite"/>
    </source>
</evidence>
<organism evidence="2 3">
    <name type="scientific">Umbra pygmaea</name>
    <name type="common">Eastern mudminnow</name>
    <dbReference type="NCBI Taxonomy" id="75934"/>
    <lineage>
        <taxon>Eukaryota</taxon>
        <taxon>Metazoa</taxon>
        <taxon>Chordata</taxon>
        <taxon>Craniata</taxon>
        <taxon>Vertebrata</taxon>
        <taxon>Euteleostomi</taxon>
        <taxon>Actinopterygii</taxon>
        <taxon>Neopterygii</taxon>
        <taxon>Teleostei</taxon>
        <taxon>Protacanthopterygii</taxon>
        <taxon>Esociformes</taxon>
        <taxon>Umbridae</taxon>
        <taxon>Umbra</taxon>
    </lineage>
</organism>
<accession>A0ABD0W701</accession>
<protein>
    <recommendedName>
        <fullName evidence="4">Glutamate-rich protein 2</fullName>
    </recommendedName>
</protein>
<dbReference type="InterPro" id="IPR026703">
    <property type="entry name" value="ERICH2"/>
</dbReference>
<feature type="region of interest" description="Disordered" evidence="1">
    <location>
        <begin position="1"/>
        <end position="155"/>
    </location>
</feature>